<proteinExistence type="predicted"/>
<dbReference type="eggNOG" id="COG0745">
    <property type="taxonomic scope" value="Bacteria"/>
</dbReference>
<sequence>MSNSNCQAVRPRVLIVDDDLISREMLRFALEDEFEVEEADSGESALLSVAHIPPQLVLLDIEMPGIGGYETCRRLRESDSFPIIFVSSHDTLEERVEAFDCGANDFIVKPFDAEILARKVSLAIDACIERERLAGETQRLQKTAMGFLSNMNDSGVLMEFMRSSISCSDQYQLAKNLLEATVQYGINCHVQIRHPGGVITLTPHGAATPLEESVLEKSKEMGRVFQFRRRMVINYSMVSVIVVDTPEEVDIAGRIRDNLCILAETAEAITETISMRKDSAEKAEQLQSASLNATMSIEEVRELYRAQLNESRRLLGKLIDEVEESFIFLALTDRQEKMVTEIMQRNVAPVLKLFEDTVEMEQKFGEIIDSLQSQKQEGVPDVWLF</sequence>
<dbReference type="PANTHER" id="PTHR48111:SF1">
    <property type="entry name" value="TWO-COMPONENT RESPONSE REGULATOR ORR33"/>
    <property type="match status" value="1"/>
</dbReference>
<evidence type="ECO:0000256" key="3">
    <source>
        <dbReference type="ARBA" id="ARBA00023015"/>
    </source>
</evidence>
<keyword evidence="2" id="KW-0902">Two-component regulatory system</keyword>
<dbReference type="KEGG" id="gca:Galf_0763"/>
<keyword evidence="3" id="KW-0805">Transcription regulation</keyword>
<evidence type="ECO:0000313" key="9">
    <source>
        <dbReference type="Proteomes" id="UP000001235"/>
    </source>
</evidence>
<dbReference type="OrthoDB" id="9800897at2"/>
<dbReference type="PROSITE" id="PS50110">
    <property type="entry name" value="RESPONSE_REGULATORY"/>
    <property type="match status" value="1"/>
</dbReference>
<dbReference type="AlphaFoldDB" id="D9SDP2"/>
<dbReference type="STRING" id="395494.Galf_0763"/>
<dbReference type="Gene3D" id="3.40.50.2300">
    <property type="match status" value="1"/>
</dbReference>
<dbReference type="Proteomes" id="UP000001235">
    <property type="component" value="Chromosome"/>
</dbReference>
<keyword evidence="4" id="KW-0238">DNA-binding</keyword>
<dbReference type="GO" id="GO:0000156">
    <property type="term" value="F:phosphorelay response regulator activity"/>
    <property type="evidence" value="ECO:0007669"/>
    <property type="project" value="TreeGrafter"/>
</dbReference>
<feature type="domain" description="Response regulatory" evidence="7">
    <location>
        <begin position="12"/>
        <end position="124"/>
    </location>
</feature>
<dbReference type="InterPro" id="IPR001789">
    <property type="entry name" value="Sig_transdc_resp-reg_receiver"/>
</dbReference>
<keyword evidence="5" id="KW-0804">Transcription</keyword>
<dbReference type="GO" id="GO:0005829">
    <property type="term" value="C:cytosol"/>
    <property type="evidence" value="ECO:0007669"/>
    <property type="project" value="TreeGrafter"/>
</dbReference>
<dbReference type="InterPro" id="IPR011006">
    <property type="entry name" value="CheY-like_superfamily"/>
</dbReference>
<evidence type="ECO:0000259" key="7">
    <source>
        <dbReference type="PROSITE" id="PS50110"/>
    </source>
</evidence>
<feature type="modified residue" description="4-aspartylphosphate" evidence="6">
    <location>
        <position position="60"/>
    </location>
</feature>
<protein>
    <submittedName>
        <fullName evidence="8">Response regulator receiver protein</fullName>
    </submittedName>
</protein>
<evidence type="ECO:0000256" key="1">
    <source>
        <dbReference type="ARBA" id="ARBA00022553"/>
    </source>
</evidence>
<evidence type="ECO:0000256" key="2">
    <source>
        <dbReference type="ARBA" id="ARBA00023012"/>
    </source>
</evidence>
<evidence type="ECO:0000256" key="5">
    <source>
        <dbReference type="ARBA" id="ARBA00023163"/>
    </source>
</evidence>
<dbReference type="HOGENOM" id="CLU_059002_0_0_4"/>
<dbReference type="CDD" id="cd17574">
    <property type="entry name" value="REC_OmpR"/>
    <property type="match status" value="1"/>
</dbReference>
<reference evidence="8 9" key="1">
    <citation type="submission" date="2010-08" db="EMBL/GenBank/DDBJ databases">
        <title>Complete sequence of Gallionella capsiferriformans ES-2.</title>
        <authorList>
            <consortium name="US DOE Joint Genome Institute"/>
            <person name="Lucas S."/>
            <person name="Copeland A."/>
            <person name="Lapidus A."/>
            <person name="Cheng J.-F."/>
            <person name="Bruce D."/>
            <person name="Goodwin L."/>
            <person name="Pitluck S."/>
            <person name="Chertkov O."/>
            <person name="Davenport K.W."/>
            <person name="Detter J.C."/>
            <person name="Han C."/>
            <person name="Tapia R."/>
            <person name="Land M."/>
            <person name="Hauser L."/>
            <person name="Chang Y.-J."/>
            <person name="Jeffries C."/>
            <person name="Kyrpides N."/>
            <person name="Ivanova N."/>
            <person name="Mikhailova N."/>
            <person name="Shelobolina E.S."/>
            <person name="Picardal F."/>
            <person name="Roden E."/>
            <person name="Emerson D."/>
            <person name="Woyke T."/>
        </authorList>
    </citation>
    <scope>NUCLEOTIDE SEQUENCE [LARGE SCALE GENOMIC DNA]</scope>
    <source>
        <strain evidence="8 9">ES-2</strain>
    </source>
</reference>
<accession>D9SDP2</accession>
<dbReference type="SMART" id="SM00448">
    <property type="entry name" value="REC"/>
    <property type="match status" value="1"/>
</dbReference>
<keyword evidence="1 6" id="KW-0597">Phosphoprotein</keyword>
<gene>
    <name evidence="8" type="ordered locus">Galf_0763</name>
</gene>
<dbReference type="PANTHER" id="PTHR48111">
    <property type="entry name" value="REGULATOR OF RPOS"/>
    <property type="match status" value="1"/>
</dbReference>
<name>D9SDP2_GALCS</name>
<evidence type="ECO:0000313" key="8">
    <source>
        <dbReference type="EMBL" id="ADL54799.1"/>
    </source>
</evidence>
<organism evidence="8 9">
    <name type="scientific">Gallionella capsiferriformans (strain ES-2)</name>
    <name type="common">Gallionella ferruginea capsiferriformans (strain ES-2)</name>
    <dbReference type="NCBI Taxonomy" id="395494"/>
    <lineage>
        <taxon>Bacteria</taxon>
        <taxon>Pseudomonadati</taxon>
        <taxon>Pseudomonadota</taxon>
        <taxon>Betaproteobacteria</taxon>
        <taxon>Nitrosomonadales</taxon>
        <taxon>Gallionellaceae</taxon>
        <taxon>Gallionella</taxon>
    </lineage>
</organism>
<dbReference type="RefSeq" id="WP_013292740.1">
    <property type="nucleotide sequence ID" value="NC_014394.1"/>
</dbReference>
<dbReference type="GO" id="GO:0006355">
    <property type="term" value="P:regulation of DNA-templated transcription"/>
    <property type="evidence" value="ECO:0007669"/>
    <property type="project" value="TreeGrafter"/>
</dbReference>
<dbReference type="Pfam" id="PF00072">
    <property type="entry name" value="Response_reg"/>
    <property type="match status" value="1"/>
</dbReference>
<evidence type="ECO:0000256" key="4">
    <source>
        <dbReference type="ARBA" id="ARBA00023125"/>
    </source>
</evidence>
<dbReference type="InterPro" id="IPR039420">
    <property type="entry name" value="WalR-like"/>
</dbReference>
<keyword evidence="9" id="KW-1185">Reference proteome</keyword>
<dbReference type="GO" id="GO:0032993">
    <property type="term" value="C:protein-DNA complex"/>
    <property type="evidence" value="ECO:0007669"/>
    <property type="project" value="TreeGrafter"/>
</dbReference>
<evidence type="ECO:0000256" key="6">
    <source>
        <dbReference type="PROSITE-ProRule" id="PRU00169"/>
    </source>
</evidence>
<dbReference type="GO" id="GO:0000976">
    <property type="term" value="F:transcription cis-regulatory region binding"/>
    <property type="evidence" value="ECO:0007669"/>
    <property type="project" value="TreeGrafter"/>
</dbReference>
<dbReference type="SUPFAM" id="SSF52172">
    <property type="entry name" value="CheY-like"/>
    <property type="match status" value="1"/>
</dbReference>
<dbReference type="EMBL" id="CP002159">
    <property type="protein sequence ID" value="ADL54799.1"/>
    <property type="molecule type" value="Genomic_DNA"/>
</dbReference>